<dbReference type="PANTHER" id="PTHR42048:SF1">
    <property type="entry name" value="ARS-BINDING PROTEIN 2"/>
    <property type="match status" value="1"/>
</dbReference>
<feature type="compositionally biased region" description="Polar residues" evidence="1">
    <location>
        <begin position="236"/>
        <end position="249"/>
    </location>
</feature>
<name>A0ABR1H3Z5_9HYPO</name>
<feature type="region of interest" description="Disordered" evidence="1">
    <location>
        <begin position="218"/>
        <end position="442"/>
    </location>
</feature>
<feature type="compositionally biased region" description="Polar residues" evidence="1">
    <location>
        <begin position="263"/>
        <end position="301"/>
    </location>
</feature>
<dbReference type="Pfam" id="PF09441">
    <property type="entry name" value="Abp2"/>
    <property type="match status" value="1"/>
</dbReference>
<proteinExistence type="predicted"/>
<sequence length="685" mass="74682">MQSPHHSPPQLQPSHGAQVPVPASASAPASAPTSAPGPPAAPLLPPPPPQPASTPQPEFSVRPTLPDRNVTVDTIEDAYVRFIFYCNPALSLASETSSLREAFRSPPRSGGKSFNTFAVFELVCKFYNKEIRTWTELTTKLGVEPPDPSKDESAQKIAQYGVRLKKWMNSMHVKAFFEYLMNISNDYWTKIPTDPNPVGQLVRDGVAVEDDMALRALLPHIRPKRGRKRPTDDEATNSPAQRTHLSPSSAIDGFRQSGGGSLQVPTDSREMNTPWTPSDAVQQVPLTRWPQSAITPTTRNSFWDDALEPRSAVTPSRPRLASQRRGPKNVSSAWRPGVPDGGVKMRGRPPMNRNPGDAPFSPLPSGTPTVGPGEGMAPFFPRVTTPISTPSVARNKPPVQRSIPTPSSTPQPHPTPQEGPRPARPSISLQVPERPSGSVRLATPPPVVVVNGIDGNAQPAATPSRLNQVNGRTNFAEAVTEAMVPGQQDTSDRPKDIPRFYFERVKDRTNIDDVSGYLTGATLEADWRDVHGKPADPPSMEEAMALVNTTIENMYKTAASPQAFLINLATISGGGMLLSSTMRICRLGNEDGSAKYRCDWEYGFGNIRGQYTMEQQVPLAMLQAGSTGDDEAGAEAVDGEQDKLSTGEWQTKYHHLLEDMQKKDRELLDLRTRVMNSLKGGKCKE</sequence>
<feature type="compositionally biased region" description="Pro residues" evidence="1">
    <location>
        <begin position="1"/>
        <end position="11"/>
    </location>
</feature>
<feature type="compositionally biased region" description="Pro residues" evidence="1">
    <location>
        <begin position="407"/>
        <end position="423"/>
    </location>
</feature>
<feature type="region of interest" description="Disordered" evidence="1">
    <location>
        <begin position="1"/>
        <end position="65"/>
    </location>
</feature>
<reference evidence="2 3" key="1">
    <citation type="journal article" date="2025" name="Microbiol. Resour. Announc.">
        <title>Draft genome sequences for Neonectria magnoliae and Neonectria punicea, canker pathogens of Liriodendron tulipifera and Acer saccharum in West Virginia.</title>
        <authorList>
            <person name="Petronek H.M."/>
            <person name="Kasson M.T."/>
            <person name="Metheny A.M."/>
            <person name="Stauder C.M."/>
            <person name="Lovett B."/>
            <person name="Lynch S.C."/>
            <person name="Garnas J.R."/>
            <person name="Kasson L.R."/>
            <person name="Stajich J.E."/>
        </authorList>
    </citation>
    <scope>NUCLEOTIDE SEQUENCE [LARGE SCALE GENOMIC DNA]</scope>
    <source>
        <strain evidence="2 3">NRRL 64653</strain>
    </source>
</reference>
<protein>
    <recommendedName>
        <fullName evidence="4">Ars binding protein 2</fullName>
    </recommendedName>
</protein>
<feature type="compositionally biased region" description="Low complexity" evidence="1">
    <location>
        <begin position="12"/>
        <end position="34"/>
    </location>
</feature>
<feature type="compositionally biased region" description="Pro residues" evidence="1">
    <location>
        <begin position="35"/>
        <end position="54"/>
    </location>
</feature>
<evidence type="ECO:0000313" key="3">
    <source>
        <dbReference type="Proteomes" id="UP001498476"/>
    </source>
</evidence>
<gene>
    <name evidence="2" type="ORF">QQX98_005595</name>
</gene>
<keyword evidence="3" id="KW-1185">Reference proteome</keyword>
<dbReference type="InterPro" id="IPR018562">
    <property type="entry name" value="ARS-binding_2"/>
</dbReference>
<accession>A0ABR1H3Z5</accession>
<organism evidence="2 3">
    <name type="scientific">Neonectria punicea</name>
    <dbReference type="NCBI Taxonomy" id="979145"/>
    <lineage>
        <taxon>Eukaryota</taxon>
        <taxon>Fungi</taxon>
        <taxon>Dikarya</taxon>
        <taxon>Ascomycota</taxon>
        <taxon>Pezizomycotina</taxon>
        <taxon>Sordariomycetes</taxon>
        <taxon>Hypocreomycetidae</taxon>
        <taxon>Hypocreales</taxon>
        <taxon>Nectriaceae</taxon>
        <taxon>Neonectria</taxon>
    </lineage>
</organism>
<evidence type="ECO:0000313" key="2">
    <source>
        <dbReference type="EMBL" id="KAK7415813.1"/>
    </source>
</evidence>
<comment type="caution">
    <text evidence="2">The sequence shown here is derived from an EMBL/GenBank/DDBJ whole genome shotgun (WGS) entry which is preliminary data.</text>
</comment>
<dbReference type="Proteomes" id="UP001498476">
    <property type="component" value="Unassembled WGS sequence"/>
</dbReference>
<dbReference type="EMBL" id="JAZAVJ010000077">
    <property type="protein sequence ID" value="KAK7415813.1"/>
    <property type="molecule type" value="Genomic_DNA"/>
</dbReference>
<evidence type="ECO:0000256" key="1">
    <source>
        <dbReference type="SAM" id="MobiDB-lite"/>
    </source>
</evidence>
<evidence type="ECO:0008006" key="4">
    <source>
        <dbReference type="Google" id="ProtNLM"/>
    </source>
</evidence>
<dbReference type="PANTHER" id="PTHR42048">
    <property type="entry name" value="ARS-BINDING PROTEIN 2"/>
    <property type="match status" value="1"/>
</dbReference>